<feature type="transmembrane region" description="Helical" evidence="8">
    <location>
        <begin position="337"/>
        <end position="355"/>
    </location>
</feature>
<feature type="transmembrane region" description="Helical" evidence="8">
    <location>
        <begin position="163"/>
        <end position="184"/>
    </location>
</feature>
<sequence length="453" mass="46563">MASAATTDVHEGTQPDSKLKRKITGTLLFLFILGDVLGAGIYALMGVLAGKVGGALWAPLLVALLLALLTAGSYAELVTKYPRAGGAAVFAERAFGRPMVSFVVGFCMLAAGVTSAAGLSLAFAGDYLTTFIDVPPVLAAVVFLALVAALNARGISESVKSNVVMTVIELTGLLIVIIAGAVVLAGGRGDVSRLSEFPPESTPALAILAGAIIAYYSFVGFETSANVAEEIRNPSKVYPTALFGSLIAAGVVYVLVALASSVVLPPAELAESSGPLLDVVSASGLGVPDWAFSAIALIAVANGALLTMIMASRLAYGMAEHGLLPGALSRVLPERRTPWVAIVSTTAVAMILTLMGDLSTLAETVVLLLLFVFIATNIAVLVLRRDPVKHDHFRVWTAVPVLGVASCLLLLSQQTAKVWLFAAILLAVGVVLYFVAQAASRHDANGPDGGAGA</sequence>
<evidence type="ECO:0000256" key="4">
    <source>
        <dbReference type="ARBA" id="ARBA00022475"/>
    </source>
</evidence>
<evidence type="ECO:0000256" key="8">
    <source>
        <dbReference type="SAM" id="Phobius"/>
    </source>
</evidence>
<evidence type="ECO:0000313" key="9">
    <source>
        <dbReference type="EMBL" id="CAJ1587238.1"/>
    </source>
</evidence>
<dbReference type="Pfam" id="PF13520">
    <property type="entry name" value="AA_permease_2"/>
    <property type="match status" value="1"/>
</dbReference>
<dbReference type="InterPro" id="IPR002293">
    <property type="entry name" value="AA/rel_permease1"/>
</dbReference>
<feature type="transmembrane region" description="Helical" evidence="8">
    <location>
        <begin position="99"/>
        <end position="124"/>
    </location>
</feature>
<evidence type="ECO:0000256" key="2">
    <source>
        <dbReference type="ARBA" id="ARBA00004651"/>
    </source>
</evidence>
<keyword evidence="5 8" id="KW-0812">Transmembrane</keyword>
<dbReference type="Proteomes" id="UP001190466">
    <property type="component" value="Chromosome"/>
</dbReference>
<feature type="transmembrane region" description="Helical" evidence="8">
    <location>
        <begin position="395"/>
        <end position="412"/>
    </location>
</feature>
<evidence type="ECO:0000256" key="6">
    <source>
        <dbReference type="ARBA" id="ARBA00022989"/>
    </source>
</evidence>
<accession>A0ABM9MK39</accession>
<organism evidence="9 10">
    <name type="scientific">[Mycobacterium] wendilense</name>
    <dbReference type="NCBI Taxonomy" id="3064284"/>
    <lineage>
        <taxon>Bacteria</taxon>
        <taxon>Bacillati</taxon>
        <taxon>Actinomycetota</taxon>
        <taxon>Actinomycetes</taxon>
        <taxon>Mycobacteriales</taxon>
        <taxon>Mycobacteriaceae</taxon>
        <taxon>Mycolicibacter</taxon>
    </lineage>
</organism>
<feature type="transmembrane region" description="Helical" evidence="8">
    <location>
        <begin position="361"/>
        <end position="383"/>
    </location>
</feature>
<evidence type="ECO:0000256" key="5">
    <source>
        <dbReference type="ARBA" id="ARBA00022692"/>
    </source>
</evidence>
<feature type="transmembrane region" description="Helical" evidence="8">
    <location>
        <begin position="56"/>
        <end position="78"/>
    </location>
</feature>
<dbReference type="Gene3D" id="1.20.1740.10">
    <property type="entry name" value="Amino acid/polyamine transporter I"/>
    <property type="match status" value="1"/>
</dbReference>
<feature type="transmembrane region" description="Helical" evidence="8">
    <location>
        <begin position="130"/>
        <end position="151"/>
    </location>
</feature>
<protein>
    <submittedName>
        <fullName evidence="9">APC family permease</fullName>
    </submittedName>
</protein>
<proteinExistence type="inferred from homology"/>
<dbReference type="EMBL" id="OY726395">
    <property type="protein sequence ID" value="CAJ1587238.1"/>
    <property type="molecule type" value="Genomic_DNA"/>
</dbReference>
<keyword evidence="7 8" id="KW-0472">Membrane</keyword>
<comment type="similarity">
    <text evidence="3">Belongs to the amino acid-polyamine-organocation (APC) superfamily.</text>
</comment>
<feature type="transmembrane region" description="Helical" evidence="8">
    <location>
        <begin position="418"/>
        <end position="436"/>
    </location>
</feature>
<comment type="subcellular location">
    <subcellularLocation>
        <location evidence="2">Cell membrane</location>
        <topology evidence="2">Multi-pass membrane protein</topology>
    </subcellularLocation>
</comment>
<dbReference type="PANTHER" id="PTHR42770:SF11">
    <property type="entry name" value="INNER MEMBRANE TRANSPORT PROTEIN YBAT"/>
    <property type="match status" value="1"/>
</dbReference>
<feature type="transmembrane region" description="Helical" evidence="8">
    <location>
        <begin position="204"/>
        <end position="221"/>
    </location>
</feature>
<keyword evidence="10" id="KW-1185">Reference proteome</keyword>
<dbReference type="PANTHER" id="PTHR42770">
    <property type="entry name" value="AMINO ACID TRANSPORTER-RELATED"/>
    <property type="match status" value="1"/>
</dbReference>
<evidence type="ECO:0000256" key="3">
    <source>
        <dbReference type="ARBA" id="ARBA00009523"/>
    </source>
</evidence>
<gene>
    <name evidence="9" type="ORF">MU0050_004691</name>
</gene>
<dbReference type="PIRSF" id="PIRSF006060">
    <property type="entry name" value="AA_transporter"/>
    <property type="match status" value="1"/>
</dbReference>
<keyword evidence="6 8" id="KW-1133">Transmembrane helix</keyword>
<dbReference type="RefSeq" id="WP_316513013.1">
    <property type="nucleotide sequence ID" value="NZ_OY726395.1"/>
</dbReference>
<comment type="function">
    <text evidence="1">Probable amino-acid or metabolite transport protein.</text>
</comment>
<evidence type="ECO:0000313" key="10">
    <source>
        <dbReference type="Proteomes" id="UP001190466"/>
    </source>
</evidence>
<dbReference type="InterPro" id="IPR050367">
    <property type="entry name" value="APC_superfamily"/>
</dbReference>
<evidence type="ECO:0000256" key="1">
    <source>
        <dbReference type="ARBA" id="ARBA00002249"/>
    </source>
</evidence>
<feature type="transmembrane region" description="Helical" evidence="8">
    <location>
        <begin position="27"/>
        <end position="50"/>
    </location>
</feature>
<name>A0ABM9MK39_9MYCO</name>
<keyword evidence="4" id="KW-1003">Cell membrane</keyword>
<feature type="transmembrane region" description="Helical" evidence="8">
    <location>
        <begin position="290"/>
        <end position="316"/>
    </location>
</feature>
<reference evidence="9 10" key="1">
    <citation type="submission" date="2023-08" db="EMBL/GenBank/DDBJ databases">
        <authorList>
            <person name="Folkvardsen B D."/>
            <person name="Norman A."/>
        </authorList>
    </citation>
    <scope>NUCLEOTIDE SEQUENCE [LARGE SCALE GENOMIC DNA]</scope>
    <source>
        <strain evidence="9 10">Mu0050</strain>
    </source>
</reference>
<feature type="transmembrane region" description="Helical" evidence="8">
    <location>
        <begin position="242"/>
        <end position="264"/>
    </location>
</feature>
<evidence type="ECO:0000256" key="7">
    <source>
        <dbReference type="ARBA" id="ARBA00023136"/>
    </source>
</evidence>